<dbReference type="EMBL" id="WHVB01000010">
    <property type="protein sequence ID" value="KAF8479044.1"/>
    <property type="molecule type" value="Genomic_DNA"/>
</dbReference>
<evidence type="ECO:0000256" key="4">
    <source>
        <dbReference type="ARBA" id="ARBA00023136"/>
    </source>
</evidence>
<evidence type="ECO:0000256" key="2">
    <source>
        <dbReference type="ARBA" id="ARBA00022692"/>
    </source>
</evidence>
<feature type="transmembrane region" description="Helical" evidence="5">
    <location>
        <begin position="100"/>
        <end position="117"/>
    </location>
</feature>
<evidence type="ECO:0000259" key="6">
    <source>
        <dbReference type="Pfam" id="PF10334"/>
    </source>
</evidence>
<keyword evidence="9" id="KW-1185">Reference proteome</keyword>
<dbReference type="AlphaFoldDB" id="A0A9P5T7Q5"/>
<dbReference type="Proteomes" id="UP000759537">
    <property type="component" value="Unassembled WGS sequence"/>
</dbReference>
<feature type="transmembrane region" description="Helical" evidence="5">
    <location>
        <begin position="129"/>
        <end position="148"/>
    </location>
</feature>
<dbReference type="Pfam" id="PF10334">
    <property type="entry name" value="BRE4"/>
    <property type="match status" value="1"/>
</dbReference>
<organism evidence="8 9">
    <name type="scientific">Russula ochroleuca</name>
    <dbReference type="NCBI Taxonomy" id="152965"/>
    <lineage>
        <taxon>Eukaryota</taxon>
        <taxon>Fungi</taxon>
        <taxon>Dikarya</taxon>
        <taxon>Basidiomycota</taxon>
        <taxon>Agaricomycotina</taxon>
        <taxon>Agaricomycetes</taxon>
        <taxon>Russulales</taxon>
        <taxon>Russulaceae</taxon>
        <taxon>Russula</taxon>
    </lineage>
</organism>
<feature type="transmembrane region" description="Helical" evidence="5">
    <location>
        <begin position="649"/>
        <end position="671"/>
    </location>
</feature>
<dbReference type="GO" id="GO:0016020">
    <property type="term" value="C:membrane"/>
    <property type="evidence" value="ECO:0007669"/>
    <property type="project" value="UniProtKB-SubCell"/>
</dbReference>
<proteinExistence type="predicted"/>
<reference evidence="8" key="1">
    <citation type="submission" date="2019-10" db="EMBL/GenBank/DDBJ databases">
        <authorList>
            <consortium name="DOE Joint Genome Institute"/>
            <person name="Kuo A."/>
            <person name="Miyauchi S."/>
            <person name="Kiss E."/>
            <person name="Drula E."/>
            <person name="Kohler A."/>
            <person name="Sanchez-Garcia M."/>
            <person name="Andreopoulos B."/>
            <person name="Barry K.W."/>
            <person name="Bonito G."/>
            <person name="Buee M."/>
            <person name="Carver A."/>
            <person name="Chen C."/>
            <person name="Cichocki N."/>
            <person name="Clum A."/>
            <person name="Culley D."/>
            <person name="Crous P.W."/>
            <person name="Fauchery L."/>
            <person name="Girlanda M."/>
            <person name="Hayes R."/>
            <person name="Keri Z."/>
            <person name="LaButti K."/>
            <person name="Lipzen A."/>
            <person name="Lombard V."/>
            <person name="Magnuson J."/>
            <person name="Maillard F."/>
            <person name="Morin E."/>
            <person name="Murat C."/>
            <person name="Nolan M."/>
            <person name="Ohm R."/>
            <person name="Pangilinan J."/>
            <person name="Pereira M."/>
            <person name="Perotto S."/>
            <person name="Peter M."/>
            <person name="Riley R."/>
            <person name="Sitrit Y."/>
            <person name="Stielow B."/>
            <person name="Szollosi G."/>
            <person name="Zifcakova L."/>
            <person name="Stursova M."/>
            <person name="Spatafora J.W."/>
            <person name="Tedersoo L."/>
            <person name="Vaario L.-M."/>
            <person name="Yamada A."/>
            <person name="Yan M."/>
            <person name="Wang P."/>
            <person name="Xu J."/>
            <person name="Bruns T."/>
            <person name="Baldrian P."/>
            <person name="Vilgalys R."/>
            <person name="Henrissat B."/>
            <person name="Grigoriev I.V."/>
            <person name="Hibbett D."/>
            <person name="Nagy L.G."/>
            <person name="Martin F.M."/>
        </authorList>
    </citation>
    <scope>NUCLEOTIDE SEQUENCE</scope>
    <source>
        <strain evidence="8">Prilba</strain>
    </source>
</reference>
<dbReference type="InterPro" id="IPR052430">
    <property type="entry name" value="IVT-Associated"/>
</dbReference>
<feature type="transmembrane region" description="Helical" evidence="5">
    <location>
        <begin position="154"/>
        <end position="174"/>
    </location>
</feature>
<dbReference type="PANTHER" id="PTHR47804:SF3">
    <property type="entry name" value="PROTEIN BRE4"/>
    <property type="match status" value="1"/>
</dbReference>
<keyword evidence="3 5" id="KW-1133">Transmembrane helix</keyword>
<evidence type="ECO:0000256" key="1">
    <source>
        <dbReference type="ARBA" id="ARBA00004141"/>
    </source>
</evidence>
<name>A0A9P5T7Q5_9AGAM</name>
<feature type="transmembrane region" description="Helical" evidence="5">
    <location>
        <begin position="569"/>
        <end position="589"/>
    </location>
</feature>
<keyword evidence="4 5" id="KW-0472">Membrane</keyword>
<protein>
    <recommendedName>
        <fullName evidence="10">DUF2421 domain-containing protein</fullName>
    </recommendedName>
</protein>
<evidence type="ECO:0000259" key="7">
    <source>
        <dbReference type="Pfam" id="PF13515"/>
    </source>
</evidence>
<dbReference type="Pfam" id="PF13515">
    <property type="entry name" value="FUSC_2"/>
    <property type="match status" value="1"/>
</dbReference>
<feature type="domain" description="DUF2421" evidence="6">
    <location>
        <begin position="676"/>
        <end position="823"/>
    </location>
</feature>
<feature type="transmembrane region" description="Helical" evidence="5">
    <location>
        <begin position="12"/>
        <end position="32"/>
    </location>
</feature>
<keyword evidence="2 5" id="KW-0812">Transmembrane</keyword>
<dbReference type="InterPro" id="IPR049453">
    <property type="entry name" value="Memb_transporter_dom"/>
</dbReference>
<dbReference type="PANTHER" id="PTHR47804">
    <property type="entry name" value="60S RIBOSOMAL PROTEIN L19"/>
    <property type="match status" value="1"/>
</dbReference>
<dbReference type="OrthoDB" id="68611at2759"/>
<comment type="subcellular location">
    <subcellularLocation>
        <location evidence="1">Membrane</location>
        <topology evidence="1">Multi-pass membrane protein</topology>
    </subcellularLocation>
</comment>
<evidence type="ECO:0000313" key="9">
    <source>
        <dbReference type="Proteomes" id="UP000759537"/>
    </source>
</evidence>
<sequence>MAHTFSPVSNFFTRRVFARLLSTFLCCSILVVKSWSRLGGPSAFLLLTLKELVFSAQETLAQHLEATILSIMGAFFGIGLSTLARYIASLRPDHSASSRAIPAVFLVSIAFLAGWAKSRLPRLQFSARISCFVSIWLLTTNVGVSSGSVHAATYFLWMTLSAALICLISNMLLLRWFSTHFARTVANAFSDLHECLSITMDESFSLDGANQNIASRHKRLLDQLLAESVQLDLAYSIAAFELRLGRLSVASIKPLIAVVENTRRELSWGSLRVKTRRGEKFLYPTMTPAVNLGQVILESMKHVEATLLYVFERTAGTLGPKPPGRETSTQILHRLDQARDNAREMFAGLFRGMKEDAPKNDYMGLAYDASDHFLFLVSLIEMANEMRRALLVANKILDLHNTSQTRVWYPRLSWAWLGIAPPTVIGDDRDRVMFDDHHPERFEDEHRLSVTEAREGLSELVGWREANLSKPSLSKFTSRESLQLRSIIYGPRITRLRFLFAACIRSIRHSSHLQHAVKNSIGVMLLSLPAFLSTGSQGQRWFNQAHGQWMIISYVWVLETNTGATWRVASLRIAGTILGAVYAYITWLISHKNPYGLVVMVTLADFPISWLITRTEVSSLGVVASITLPPIVFSRYLDSNANTPIIVLAGWRAGMITAGVLAALAMNTFVFPKHCRVLFLRNASRTLGLLSQLYLTLSRELFKRDRAFTLGDRRRTQKLELETRNSLIRLSRLIVALRDEMSLLPKPMMQYRNAISSMHTMLDILTGLRKIREYIPVREAVSGVANDRRELVSCVCISLYACEHAFRARQPLPQFLPSARHAQATLISHVKQSMHDSQRVLGLSHLYVSAEGEVLAYLVDTVENLLGIGRTLFGTAEWLTGGPISVHSVMVPDTEPETHHGWHSVE</sequence>
<comment type="caution">
    <text evidence="8">The sequence shown here is derived from an EMBL/GenBank/DDBJ whole genome shotgun (WGS) entry which is preliminary data.</text>
</comment>
<gene>
    <name evidence="8" type="ORF">DFH94DRAFT_747260</name>
</gene>
<feature type="domain" description="Integral membrane bound transporter" evidence="7">
    <location>
        <begin position="540"/>
        <end position="665"/>
    </location>
</feature>
<feature type="transmembrane region" description="Helical" evidence="5">
    <location>
        <begin position="620"/>
        <end position="637"/>
    </location>
</feature>
<evidence type="ECO:0000256" key="5">
    <source>
        <dbReference type="SAM" id="Phobius"/>
    </source>
</evidence>
<dbReference type="InterPro" id="IPR018820">
    <property type="entry name" value="BRE4-related_DUF2421"/>
</dbReference>
<feature type="transmembrane region" description="Helical" evidence="5">
    <location>
        <begin position="595"/>
        <end position="613"/>
    </location>
</feature>
<accession>A0A9P5T7Q5</accession>
<reference evidence="8" key="2">
    <citation type="journal article" date="2020" name="Nat. Commun.">
        <title>Large-scale genome sequencing of mycorrhizal fungi provides insights into the early evolution of symbiotic traits.</title>
        <authorList>
            <person name="Miyauchi S."/>
            <person name="Kiss E."/>
            <person name="Kuo A."/>
            <person name="Drula E."/>
            <person name="Kohler A."/>
            <person name="Sanchez-Garcia M."/>
            <person name="Morin E."/>
            <person name="Andreopoulos B."/>
            <person name="Barry K.W."/>
            <person name="Bonito G."/>
            <person name="Buee M."/>
            <person name="Carver A."/>
            <person name="Chen C."/>
            <person name="Cichocki N."/>
            <person name="Clum A."/>
            <person name="Culley D."/>
            <person name="Crous P.W."/>
            <person name="Fauchery L."/>
            <person name="Girlanda M."/>
            <person name="Hayes R.D."/>
            <person name="Keri Z."/>
            <person name="LaButti K."/>
            <person name="Lipzen A."/>
            <person name="Lombard V."/>
            <person name="Magnuson J."/>
            <person name="Maillard F."/>
            <person name="Murat C."/>
            <person name="Nolan M."/>
            <person name="Ohm R.A."/>
            <person name="Pangilinan J."/>
            <person name="Pereira M.F."/>
            <person name="Perotto S."/>
            <person name="Peter M."/>
            <person name="Pfister S."/>
            <person name="Riley R."/>
            <person name="Sitrit Y."/>
            <person name="Stielow J.B."/>
            <person name="Szollosi G."/>
            <person name="Zifcakova L."/>
            <person name="Stursova M."/>
            <person name="Spatafora J.W."/>
            <person name="Tedersoo L."/>
            <person name="Vaario L.M."/>
            <person name="Yamada A."/>
            <person name="Yan M."/>
            <person name="Wang P."/>
            <person name="Xu J."/>
            <person name="Bruns T."/>
            <person name="Baldrian P."/>
            <person name="Vilgalys R."/>
            <person name="Dunand C."/>
            <person name="Henrissat B."/>
            <person name="Grigoriev I.V."/>
            <person name="Hibbett D."/>
            <person name="Nagy L.G."/>
            <person name="Martin F.M."/>
        </authorList>
    </citation>
    <scope>NUCLEOTIDE SEQUENCE</scope>
    <source>
        <strain evidence="8">Prilba</strain>
    </source>
</reference>
<feature type="transmembrane region" description="Helical" evidence="5">
    <location>
        <begin position="68"/>
        <end position="88"/>
    </location>
</feature>
<evidence type="ECO:0000313" key="8">
    <source>
        <dbReference type="EMBL" id="KAF8479044.1"/>
    </source>
</evidence>
<evidence type="ECO:0008006" key="10">
    <source>
        <dbReference type="Google" id="ProtNLM"/>
    </source>
</evidence>
<evidence type="ECO:0000256" key="3">
    <source>
        <dbReference type="ARBA" id="ARBA00022989"/>
    </source>
</evidence>